<protein>
    <submittedName>
        <fullName evidence="1">Putative RNA-directed DNA polymerase</fullName>
    </submittedName>
</protein>
<sequence length="159" mass="18319">QIYVQIYIVPGTKLMKITRGKDVNNTKYMSLIGSLTYLTVTRPDLMYVVKLLSRFMAKPKEEHMAVGKRNLRYIKGTINYGLYYRKDKSQKLRLFTDSNYARDLDDRKSTSGYICLFNGAAICWSSRKQEVVTLSTTEAEYVAATTCACHCVWLKDLLE</sequence>
<keyword evidence="1" id="KW-0695">RNA-directed DNA polymerase</keyword>
<dbReference type="SUPFAM" id="SSF56672">
    <property type="entry name" value="DNA/RNA polymerases"/>
    <property type="match status" value="1"/>
</dbReference>
<keyword evidence="1" id="KW-0548">Nucleotidyltransferase</keyword>
<reference evidence="1" key="1">
    <citation type="journal article" date="2019" name="Sci. Rep.">
        <title>Draft genome of Tanacetum cinerariifolium, the natural source of mosquito coil.</title>
        <authorList>
            <person name="Yamashiro T."/>
            <person name="Shiraishi A."/>
            <person name="Satake H."/>
            <person name="Nakayama K."/>
        </authorList>
    </citation>
    <scope>NUCLEOTIDE SEQUENCE</scope>
</reference>
<name>A0A699JX83_TANCI</name>
<proteinExistence type="predicted"/>
<dbReference type="GO" id="GO:0003964">
    <property type="term" value="F:RNA-directed DNA polymerase activity"/>
    <property type="evidence" value="ECO:0007669"/>
    <property type="project" value="UniProtKB-KW"/>
</dbReference>
<feature type="non-terminal residue" evidence="1">
    <location>
        <position position="1"/>
    </location>
</feature>
<organism evidence="1">
    <name type="scientific">Tanacetum cinerariifolium</name>
    <name type="common">Dalmatian daisy</name>
    <name type="synonym">Chrysanthemum cinerariifolium</name>
    <dbReference type="NCBI Taxonomy" id="118510"/>
    <lineage>
        <taxon>Eukaryota</taxon>
        <taxon>Viridiplantae</taxon>
        <taxon>Streptophyta</taxon>
        <taxon>Embryophyta</taxon>
        <taxon>Tracheophyta</taxon>
        <taxon>Spermatophyta</taxon>
        <taxon>Magnoliopsida</taxon>
        <taxon>eudicotyledons</taxon>
        <taxon>Gunneridae</taxon>
        <taxon>Pentapetalae</taxon>
        <taxon>asterids</taxon>
        <taxon>campanulids</taxon>
        <taxon>Asterales</taxon>
        <taxon>Asteraceae</taxon>
        <taxon>Asteroideae</taxon>
        <taxon>Anthemideae</taxon>
        <taxon>Anthemidinae</taxon>
        <taxon>Tanacetum</taxon>
    </lineage>
</organism>
<dbReference type="CDD" id="cd09272">
    <property type="entry name" value="RNase_HI_RT_Ty1"/>
    <property type="match status" value="1"/>
</dbReference>
<dbReference type="PANTHER" id="PTHR11439">
    <property type="entry name" value="GAG-POL-RELATED RETROTRANSPOSON"/>
    <property type="match status" value="1"/>
</dbReference>
<accession>A0A699JX83</accession>
<dbReference type="AlphaFoldDB" id="A0A699JX83"/>
<dbReference type="PANTHER" id="PTHR11439:SF517">
    <property type="entry name" value="CYSTEINE-RICH RLK (RECEPTOR-LIKE PROTEIN KINASE) 8"/>
    <property type="match status" value="1"/>
</dbReference>
<keyword evidence="1" id="KW-0808">Transferase</keyword>
<dbReference type="InterPro" id="IPR043502">
    <property type="entry name" value="DNA/RNA_pol_sf"/>
</dbReference>
<comment type="caution">
    <text evidence="1">The sequence shown here is derived from an EMBL/GenBank/DDBJ whole genome shotgun (WGS) entry which is preliminary data.</text>
</comment>
<evidence type="ECO:0000313" key="1">
    <source>
        <dbReference type="EMBL" id="GFA63564.1"/>
    </source>
</evidence>
<dbReference type="EMBL" id="BKCJ010459336">
    <property type="protein sequence ID" value="GFA63564.1"/>
    <property type="molecule type" value="Genomic_DNA"/>
</dbReference>
<gene>
    <name evidence="1" type="ORF">Tci_635536</name>
</gene>